<keyword evidence="5" id="KW-0378">Hydrolase</keyword>
<evidence type="ECO:0000256" key="3">
    <source>
        <dbReference type="ARBA" id="ARBA00012643"/>
    </source>
</evidence>
<dbReference type="Gene3D" id="3.40.1210.10">
    <property type="entry name" value="Survival protein SurE-like phosphatase/nucleotidase"/>
    <property type="match status" value="1"/>
</dbReference>
<evidence type="ECO:0000313" key="8">
    <source>
        <dbReference type="Proteomes" id="UP000615026"/>
    </source>
</evidence>
<dbReference type="PANTHER" id="PTHR30457:SF0">
    <property type="entry name" value="PHOSPHATASE, PUTATIVE (AFU_ORTHOLOGUE AFUA_4G01070)-RELATED"/>
    <property type="match status" value="1"/>
</dbReference>
<name>A0A928ZT30_LEPEC</name>
<evidence type="ECO:0000256" key="4">
    <source>
        <dbReference type="ARBA" id="ARBA00022723"/>
    </source>
</evidence>
<dbReference type="Pfam" id="PF01975">
    <property type="entry name" value="SurE"/>
    <property type="match status" value="1"/>
</dbReference>
<dbReference type="NCBIfam" id="TIGR00087">
    <property type="entry name" value="surE"/>
    <property type="match status" value="1"/>
</dbReference>
<dbReference type="EMBL" id="JADEXP010000085">
    <property type="protein sequence ID" value="MBE9067272.1"/>
    <property type="molecule type" value="Genomic_DNA"/>
</dbReference>
<protein>
    <recommendedName>
        <fullName evidence="3">5'-nucleotidase</fullName>
        <ecNumber evidence="3">3.1.3.5</ecNumber>
    </recommendedName>
</protein>
<dbReference type="Proteomes" id="UP000615026">
    <property type="component" value="Unassembled WGS sequence"/>
</dbReference>
<dbReference type="InterPro" id="IPR030048">
    <property type="entry name" value="SurE"/>
</dbReference>
<feature type="domain" description="Survival protein SurE-like phosphatase/nucleotidase" evidence="6">
    <location>
        <begin position="9"/>
        <end position="178"/>
    </location>
</feature>
<keyword evidence="8" id="KW-1185">Reference proteome</keyword>
<dbReference type="GO" id="GO:0008253">
    <property type="term" value="F:5'-nucleotidase activity"/>
    <property type="evidence" value="ECO:0007669"/>
    <property type="project" value="UniProtKB-EC"/>
</dbReference>
<evidence type="ECO:0000256" key="5">
    <source>
        <dbReference type="ARBA" id="ARBA00022801"/>
    </source>
</evidence>
<evidence type="ECO:0000313" key="7">
    <source>
        <dbReference type="EMBL" id="MBE9067272.1"/>
    </source>
</evidence>
<dbReference type="InterPro" id="IPR002828">
    <property type="entry name" value="SurE-like_Pase/nucleotidase"/>
</dbReference>
<gene>
    <name evidence="7" type="primary">surE</name>
    <name evidence="7" type="ORF">IQ260_11465</name>
</gene>
<sequence>MTKTAPSTIVLTNDDGIDAPGIDALHQAVVSLSGRDATVGIVAPDQHLSGCSHQINRGGAIPVAQQAAQRYAIGGTPADCTRVANHLYPQLDWLLAGINSGGNLGADTYVSGTVAAVREATLLRIPAIAISHYKARHRSINWQTAAQQTARVLGVLMDKSLEPGQFWNVNLPSLDESAPDPEIVFCSVCTQPLPTASSLESGRFRYTGIYQDRPRDPGADVDVCFAGSISVSKVSLW</sequence>
<evidence type="ECO:0000256" key="2">
    <source>
        <dbReference type="ARBA" id="ARBA00011062"/>
    </source>
</evidence>
<comment type="catalytic activity">
    <reaction evidence="1">
        <text>a ribonucleoside 5'-phosphate + H2O = a ribonucleoside + phosphate</text>
        <dbReference type="Rhea" id="RHEA:12484"/>
        <dbReference type="ChEBI" id="CHEBI:15377"/>
        <dbReference type="ChEBI" id="CHEBI:18254"/>
        <dbReference type="ChEBI" id="CHEBI:43474"/>
        <dbReference type="ChEBI" id="CHEBI:58043"/>
        <dbReference type="EC" id="3.1.3.5"/>
    </reaction>
</comment>
<evidence type="ECO:0000259" key="6">
    <source>
        <dbReference type="Pfam" id="PF01975"/>
    </source>
</evidence>
<accession>A0A928ZT30</accession>
<dbReference type="PANTHER" id="PTHR30457">
    <property type="entry name" value="5'-NUCLEOTIDASE SURE"/>
    <property type="match status" value="1"/>
</dbReference>
<keyword evidence="4" id="KW-0479">Metal-binding</keyword>
<organism evidence="7 8">
    <name type="scientific">Leptolyngbya cf. ectocarpi LEGE 11479</name>
    <dbReference type="NCBI Taxonomy" id="1828722"/>
    <lineage>
        <taxon>Bacteria</taxon>
        <taxon>Bacillati</taxon>
        <taxon>Cyanobacteriota</taxon>
        <taxon>Cyanophyceae</taxon>
        <taxon>Leptolyngbyales</taxon>
        <taxon>Leptolyngbyaceae</taxon>
        <taxon>Leptolyngbya group</taxon>
        <taxon>Leptolyngbya</taxon>
    </lineage>
</organism>
<dbReference type="NCBIfam" id="NF001493">
    <property type="entry name" value="PRK00346.2-3"/>
    <property type="match status" value="1"/>
</dbReference>
<dbReference type="SUPFAM" id="SSF64167">
    <property type="entry name" value="SurE-like"/>
    <property type="match status" value="1"/>
</dbReference>
<dbReference type="EC" id="3.1.3.5" evidence="3"/>
<dbReference type="AlphaFoldDB" id="A0A928ZT30"/>
<comment type="caution">
    <text evidence="7">The sequence shown here is derived from an EMBL/GenBank/DDBJ whole genome shotgun (WGS) entry which is preliminary data.</text>
</comment>
<reference evidence="7" key="1">
    <citation type="submission" date="2020-10" db="EMBL/GenBank/DDBJ databases">
        <authorList>
            <person name="Castelo-Branco R."/>
            <person name="Eusebio N."/>
            <person name="Adriana R."/>
            <person name="Vieira A."/>
            <person name="Brugerolle De Fraissinette N."/>
            <person name="Rezende De Castro R."/>
            <person name="Schneider M.P."/>
            <person name="Vasconcelos V."/>
            <person name="Leao P.N."/>
        </authorList>
    </citation>
    <scope>NUCLEOTIDE SEQUENCE</scope>
    <source>
        <strain evidence="7">LEGE 11479</strain>
    </source>
</reference>
<comment type="similarity">
    <text evidence="2">Belongs to the SurE nucleotidase family.</text>
</comment>
<dbReference type="InterPro" id="IPR036523">
    <property type="entry name" value="SurE-like_sf"/>
</dbReference>
<proteinExistence type="inferred from homology"/>
<evidence type="ECO:0000256" key="1">
    <source>
        <dbReference type="ARBA" id="ARBA00000815"/>
    </source>
</evidence>
<dbReference type="GO" id="GO:0046872">
    <property type="term" value="F:metal ion binding"/>
    <property type="evidence" value="ECO:0007669"/>
    <property type="project" value="UniProtKB-KW"/>
</dbReference>